<proteinExistence type="predicted"/>
<evidence type="ECO:0000313" key="4">
    <source>
        <dbReference type="EMBL" id="RLN82304.1"/>
    </source>
</evidence>
<comment type="caution">
    <text evidence="4">The sequence shown here is derived from an EMBL/GenBank/DDBJ whole genome shotgun (WGS) entry which is preliminary data.</text>
</comment>
<evidence type="ECO:0000313" key="2">
    <source>
        <dbReference type="EMBL" id="KAG2529051.1"/>
    </source>
</evidence>
<gene>
    <name evidence="3" type="ORF">BBI17_003087</name>
    <name evidence="4" type="ORF">BBO99_00003023</name>
    <name evidence="1" type="ORF">JM16_002654</name>
    <name evidence="2" type="ORF">JM18_002569</name>
</gene>
<dbReference type="CDD" id="cd14498">
    <property type="entry name" value="DSP"/>
    <property type="match status" value="1"/>
</dbReference>
<evidence type="ECO:0000313" key="3">
    <source>
        <dbReference type="EMBL" id="RLN10130.1"/>
    </source>
</evidence>
<dbReference type="AlphaFoldDB" id="A0A3R7KLQ9"/>
<dbReference type="EMBL" id="JPWV03000038">
    <property type="protein sequence ID" value="KAG2528596.1"/>
    <property type="molecule type" value="Genomic_DNA"/>
</dbReference>
<dbReference type="PANTHER" id="PTHR46381">
    <property type="entry name" value="MKPA PROTEIN"/>
    <property type="match status" value="1"/>
</dbReference>
<accession>A0A3R7KLQ9</accession>
<sequence>MVPESVRKSRTLDAFADVCSEILPGFLYVSNIRVARDATKLRALGITHVINCCGELKNYEDESCEPECSKPPGESECQVLKLLLRDDANEDLTPFLPLNEPRRPGLVEVETLDDTSVTPQLFILETLGNEGGDDSWDKLTNYDSEDLTPDSAFLLCLVQSQGRMEGYVWLGESCSYSSEEILKAAQTKAHRVISLQYLTDSDVASFTNDLTIEHQNQESDAFWKLFEAGY</sequence>
<evidence type="ECO:0000313" key="1">
    <source>
        <dbReference type="EMBL" id="KAG2528596.1"/>
    </source>
</evidence>
<dbReference type="SUPFAM" id="SSF52799">
    <property type="entry name" value="(Phosphotyrosine protein) phosphatases II"/>
    <property type="match status" value="1"/>
</dbReference>
<dbReference type="InterPro" id="IPR029006">
    <property type="entry name" value="ADF-H/Gelsolin-like_dom_sf"/>
</dbReference>
<dbReference type="Proteomes" id="UP000285624">
    <property type="component" value="Unassembled WGS sequence"/>
</dbReference>
<keyword evidence="5" id="KW-1185">Reference proteome</keyword>
<dbReference type="PANTHER" id="PTHR46381:SF2">
    <property type="entry name" value="MAP KINASE PHOSPHATASE"/>
    <property type="match status" value="1"/>
</dbReference>
<evidence type="ECO:0000313" key="5">
    <source>
        <dbReference type="Proteomes" id="UP000285624"/>
    </source>
</evidence>
<dbReference type="EMBL" id="JPWU03000052">
    <property type="protein sequence ID" value="KAG2529051.1"/>
    <property type="molecule type" value="Genomic_DNA"/>
</dbReference>
<dbReference type="STRING" id="325452.A0A3R7KLQ9"/>
<dbReference type="Proteomes" id="UP000285883">
    <property type="component" value="Unassembled WGS sequence"/>
</dbReference>
<reference evidence="1" key="3">
    <citation type="submission" date="2020-06" db="EMBL/GenBank/DDBJ databases">
        <authorList>
            <person name="Studholme D.J."/>
        </authorList>
    </citation>
    <scope>NUCLEOTIDE SEQUENCE</scope>
    <source>
        <strain evidence="1">NZFS 2646</strain>
        <strain evidence="2">NZFS 3630</strain>
    </source>
</reference>
<dbReference type="Gene3D" id="3.90.190.10">
    <property type="entry name" value="Protein tyrosine phosphatase superfamily"/>
    <property type="match status" value="1"/>
</dbReference>
<dbReference type="Proteomes" id="UP000785171">
    <property type="component" value="Unassembled WGS sequence"/>
</dbReference>
<dbReference type="EMBL" id="MBDN02000056">
    <property type="protein sequence ID" value="RLN82304.1"/>
    <property type="molecule type" value="Genomic_DNA"/>
</dbReference>
<dbReference type="InterPro" id="IPR029021">
    <property type="entry name" value="Prot-tyrosine_phosphatase-like"/>
</dbReference>
<dbReference type="EMBL" id="MAYM02001881">
    <property type="protein sequence ID" value="RLN10130.1"/>
    <property type="molecule type" value="Genomic_DNA"/>
</dbReference>
<organism evidence="4 5">
    <name type="scientific">Phytophthora kernoviae</name>
    <dbReference type="NCBI Taxonomy" id="325452"/>
    <lineage>
        <taxon>Eukaryota</taxon>
        <taxon>Sar</taxon>
        <taxon>Stramenopiles</taxon>
        <taxon>Oomycota</taxon>
        <taxon>Peronosporomycetes</taxon>
        <taxon>Peronosporales</taxon>
        <taxon>Peronosporaceae</taxon>
        <taxon>Phytophthora</taxon>
    </lineage>
</organism>
<dbReference type="Proteomes" id="UP000792063">
    <property type="component" value="Unassembled WGS sequence"/>
</dbReference>
<dbReference type="Gene3D" id="3.40.20.10">
    <property type="entry name" value="Severin"/>
    <property type="match status" value="1"/>
</dbReference>
<dbReference type="SUPFAM" id="SSF55753">
    <property type="entry name" value="Actin depolymerizing proteins"/>
    <property type="match status" value="1"/>
</dbReference>
<reference evidence="1" key="1">
    <citation type="journal article" date="2015" name="Genom Data">
        <title>Genome sequences of six Phytophthora species associated with forests in New Zealand.</title>
        <authorList>
            <person name="Studholme D.J."/>
            <person name="McDougal R.L."/>
            <person name="Sambles C."/>
            <person name="Hansen E."/>
            <person name="Hardy G."/>
            <person name="Grant M."/>
            <person name="Ganley R.J."/>
            <person name="Williams N.M."/>
        </authorList>
    </citation>
    <scope>NUCLEOTIDE SEQUENCE</scope>
    <source>
        <strain evidence="1">NZFS 2646</strain>
        <strain evidence="2">NZFS 3630</strain>
    </source>
</reference>
<evidence type="ECO:0000313" key="6">
    <source>
        <dbReference type="Proteomes" id="UP000285883"/>
    </source>
</evidence>
<reference evidence="5 6" key="2">
    <citation type="submission" date="2018-07" db="EMBL/GenBank/DDBJ databases">
        <title>Genome sequencing of oomycete isolates from Chile give support for New Zealand origin for Phytophthora kernoviae and make available the first Nothophytophthora sp. genome.</title>
        <authorList>
            <person name="Studholme D.J."/>
            <person name="Sanfuentes E."/>
            <person name="Panda P."/>
            <person name="Hill R."/>
            <person name="Sambles C."/>
            <person name="Grant M."/>
            <person name="Williams N.M."/>
            <person name="Mcdougal R.L."/>
        </authorList>
    </citation>
    <scope>NUCLEOTIDE SEQUENCE [LARGE SCALE GENOMIC DNA]</scope>
    <source>
        <strain evidence="3">Chile2</strain>
        <strain evidence="4">Chile4</strain>
    </source>
</reference>
<protein>
    <submittedName>
        <fullName evidence="4">Uncharacterized protein</fullName>
    </submittedName>
</protein>
<name>A0A3R7KLQ9_9STRA</name>